<proteinExistence type="predicted"/>
<dbReference type="PROSITE" id="PS51787">
    <property type="entry name" value="LON_N"/>
    <property type="match status" value="1"/>
</dbReference>
<evidence type="ECO:0000313" key="2">
    <source>
        <dbReference type="EMBL" id="GHF15145.1"/>
    </source>
</evidence>
<keyword evidence="3" id="KW-1185">Reference proteome</keyword>
<keyword evidence="2" id="KW-0378">Hydrolase</keyword>
<dbReference type="PANTHER" id="PTHR46732:SF8">
    <property type="entry name" value="ATP-DEPENDENT PROTEASE LA (LON) DOMAIN PROTEIN"/>
    <property type="match status" value="1"/>
</dbReference>
<protein>
    <submittedName>
        <fullName evidence="2">ATP-dependent protease</fullName>
    </submittedName>
</protein>
<dbReference type="SUPFAM" id="SSF88697">
    <property type="entry name" value="PUA domain-like"/>
    <property type="match status" value="1"/>
</dbReference>
<organism evidence="2 3">
    <name type="scientific">Kordiimonas sediminis</name>
    <dbReference type="NCBI Taxonomy" id="1735581"/>
    <lineage>
        <taxon>Bacteria</taxon>
        <taxon>Pseudomonadati</taxon>
        <taxon>Pseudomonadota</taxon>
        <taxon>Alphaproteobacteria</taxon>
        <taxon>Kordiimonadales</taxon>
        <taxon>Kordiimonadaceae</taxon>
        <taxon>Kordiimonas</taxon>
    </lineage>
</organism>
<sequence length="212" mass="23494">MPGNRLPLNIFEPRYLAMVGDAAKGNRLIGMIQPKTVEDRDSRPDLHGVGCLGYIEELETTSDGRFLIALKGLCRFQILTELDATTQYRQVQVDYSDFRHDLASENTAPEEESTISADKKRRLLADIQELLISNGVKPDQDVLKDSDDLLLINTLAMRSPFSPLEKQALLEARTTAERGDILLSLIEMLLKSDMVLANDNGPPSPNSGPTVN</sequence>
<dbReference type="Gene3D" id="2.30.130.40">
    <property type="entry name" value="LON domain-like"/>
    <property type="match status" value="1"/>
</dbReference>
<evidence type="ECO:0000259" key="1">
    <source>
        <dbReference type="PROSITE" id="PS51787"/>
    </source>
</evidence>
<evidence type="ECO:0000313" key="3">
    <source>
        <dbReference type="Proteomes" id="UP000630923"/>
    </source>
</evidence>
<dbReference type="GO" id="GO:0006508">
    <property type="term" value="P:proteolysis"/>
    <property type="evidence" value="ECO:0007669"/>
    <property type="project" value="UniProtKB-KW"/>
</dbReference>
<feature type="domain" description="Lon N-terminal" evidence="1">
    <location>
        <begin position="1"/>
        <end position="190"/>
    </location>
</feature>
<reference evidence="2" key="2">
    <citation type="submission" date="2020-09" db="EMBL/GenBank/DDBJ databases">
        <authorList>
            <person name="Sun Q."/>
            <person name="Kim S."/>
        </authorList>
    </citation>
    <scope>NUCLEOTIDE SEQUENCE</scope>
    <source>
        <strain evidence="2">KCTC 42590</strain>
    </source>
</reference>
<dbReference type="PANTHER" id="PTHR46732">
    <property type="entry name" value="ATP-DEPENDENT PROTEASE LA (LON) DOMAIN PROTEIN"/>
    <property type="match status" value="1"/>
</dbReference>
<reference evidence="2" key="1">
    <citation type="journal article" date="2014" name="Int. J. Syst. Evol. Microbiol.">
        <title>Complete genome sequence of Corynebacterium casei LMG S-19264T (=DSM 44701T), isolated from a smear-ripened cheese.</title>
        <authorList>
            <consortium name="US DOE Joint Genome Institute (JGI-PGF)"/>
            <person name="Walter F."/>
            <person name="Albersmeier A."/>
            <person name="Kalinowski J."/>
            <person name="Ruckert C."/>
        </authorList>
    </citation>
    <scope>NUCLEOTIDE SEQUENCE</scope>
    <source>
        <strain evidence="2">KCTC 42590</strain>
    </source>
</reference>
<dbReference type="GO" id="GO:0008233">
    <property type="term" value="F:peptidase activity"/>
    <property type="evidence" value="ECO:0007669"/>
    <property type="project" value="UniProtKB-KW"/>
</dbReference>
<gene>
    <name evidence="2" type="ORF">GCM10017044_06610</name>
</gene>
<dbReference type="InterPro" id="IPR046336">
    <property type="entry name" value="Lon_prtase_N_sf"/>
</dbReference>
<accession>A0A919ALV5</accession>
<comment type="caution">
    <text evidence="2">The sequence shown here is derived from an EMBL/GenBank/DDBJ whole genome shotgun (WGS) entry which is preliminary data.</text>
</comment>
<dbReference type="AlphaFoldDB" id="A0A919ALV5"/>
<dbReference type="Pfam" id="PF02190">
    <property type="entry name" value="LON_substr_bdg"/>
    <property type="match status" value="1"/>
</dbReference>
<keyword evidence="2" id="KW-0645">Protease</keyword>
<dbReference type="InterPro" id="IPR003111">
    <property type="entry name" value="Lon_prtase_N"/>
</dbReference>
<dbReference type="EMBL" id="BNCI01000001">
    <property type="protein sequence ID" value="GHF15145.1"/>
    <property type="molecule type" value="Genomic_DNA"/>
</dbReference>
<dbReference type="SMART" id="SM00464">
    <property type="entry name" value="LON"/>
    <property type="match status" value="1"/>
</dbReference>
<dbReference type="Proteomes" id="UP000630923">
    <property type="component" value="Unassembled WGS sequence"/>
</dbReference>
<name>A0A919ALV5_9PROT</name>
<dbReference type="InterPro" id="IPR015947">
    <property type="entry name" value="PUA-like_sf"/>
</dbReference>